<keyword evidence="1" id="KW-1133">Transmembrane helix</keyword>
<dbReference type="AlphaFoldDB" id="A0A5C6B209"/>
<feature type="transmembrane region" description="Helical" evidence="1">
    <location>
        <begin position="54"/>
        <end position="74"/>
    </location>
</feature>
<dbReference type="RefSeq" id="WP_146410064.1">
    <property type="nucleotide sequence ID" value="NZ_SJPU01000013.1"/>
</dbReference>
<keyword evidence="3" id="KW-1185">Reference proteome</keyword>
<evidence type="ECO:0000256" key="1">
    <source>
        <dbReference type="SAM" id="Phobius"/>
    </source>
</evidence>
<sequence length="140" mass="15655">MVQRFNIVHLLAVTGLAALLFAALQFSRPFAQAIIVIFVWGAFHVSIAKRYRCYESIFAGAASAFFTAILIPHGSGGWEFGGSWIGLLLDPMTVIRWIAMASVGGFVQVQYVHAHREQERRFQRELMRHARAPLNQKAGP</sequence>
<keyword evidence="1" id="KW-0472">Membrane</keyword>
<protein>
    <submittedName>
        <fullName evidence="2">Uncharacterized protein</fullName>
    </submittedName>
</protein>
<keyword evidence="1" id="KW-0812">Transmembrane</keyword>
<feature type="transmembrane region" description="Helical" evidence="1">
    <location>
        <begin position="94"/>
        <end position="114"/>
    </location>
</feature>
<proteinExistence type="predicted"/>
<feature type="transmembrane region" description="Helical" evidence="1">
    <location>
        <begin position="30"/>
        <end position="47"/>
    </location>
</feature>
<feature type="transmembrane region" description="Helical" evidence="1">
    <location>
        <begin position="7"/>
        <end position="24"/>
    </location>
</feature>
<evidence type="ECO:0000313" key="2">
    <source>
        <dbReference type="EMBL" id="TWU05452.1"/>
    </source>
</evidence>
<evidence type="ECO:0000313" key="3">
    <source>
        <dbReference type="Proteomes" id="UP000319908"/>
    </source>
</evidence>
<reference evidence="2 3" key="1">
    <citation type="journal article" date="2020" name="Antonie Van Leeuwenhoek">
        <title>Rhodopirellula heiligendammensis sp. nov., Rhodopirellula pilleata sp. nov., and Rhodopirellula solitaria sp. nov. isolated from natural or artificial marine surfaces in Northern Germany and California, USA, and emended description of the genus Rhodopirellula.</title>
        <authorList>
            <person name="Kallscheuer N."/>
            <person name="Wiegand S."/>
            <person name="Jogler M."/>
            <person name="Boedeker C."/>
            <person name="Peeters S.H."/>
            <person name="Rast P."/>
            <person name="Heuer A."/>
            <person name="Jetten M.S.M."/>
            <person name="Rohde M."/>
            <person name="Jogler C."/>
        </authorList>
    </citation>
    <scope>NUCLEOTIDE SEQUENCE [LARGE SCALE GENOMIC DNA]</scope>
    <source>
        <strain evidence="2 3">Poly21</strain>
    </source>
</reference>
<name>A0A5C6B209_9BACT</name>
<organism evidence="2 3">
    <name type="scientific">Allorhodopirellula heiligendammensis</name>
    <dbReference type="NCBI Taxonomy" id="2714739"/>
    <lineage>
        <taxon>Bacteria</taxon>
        <taxon>Pseudomonadati</taxon>
        <taxon>Planctomycetota</taxon>
        <taxon>Planctomycetia</taxon>
        <taxon>Pirellulales</taxon>
        <taxon>Pirellulaceae</taxon>
        <taxon>Allorhodopirellula</taxon>
    </lineage>
</organism>
<accession>A0A5C6B209</accession>
<dbReference type="EMBL" id="SJPU01000013">
    <property type="protein sequence ID" value="TWU05452.1"/>
    <property type="molecule type" value="Genomic_DNA"/>
</dbReference>
<gene>
    <name evidence="2" type="ORF">Poly21_56590</name>
</gene>
<comment type="caution">
    <text evidence="2">The sequence shown here is derived from an EMBL/GenBank/DDBJ whole genome shotgun (WGS) entry which is preliminary data.</text>
</comment>
<dbReference type="Proteomes" id="UP000319908">
    <property type="component" value="Unassembled WGS sequence"/>
</dbReference>
<dbReference type="OrthoDB" id="9944816at2"/>